<protein>
    <submittedName>
        <fullName evidence="1">Acidobacterial duplicated orphan permease</fullName>
    </submittedName>
</protein>
<proteinExistence type="predicted"/>
<dbReference type="Proteomes" id="UP000076079">
    <property type="component" value="Chromosome"/>
</dbReference>
<sequence length="121" mass="13106">MQFYERMVEEVTSLPEVQDTDVITDLFVSSDAEVAVLFDTGSGVGSDRVRLRLDEASGSALSTVQVPVLRGRSFTAADTSSSPPVALINSALARLWNGETPLGRRLKLADLCDTRREPPLP</sequence>
<dbReference type="EMBL" id="CP015136">
    <property type="protein sequence ID" value="AMY08181.1"/>
    <property type="molecule type" value="Genomic_DNA"/>
</dbReference>
<gene>
    <name evidence="1" type="ORF">LuPra_01373</name>
</gene>
<organism evidence="1 2">
    <name type="scientific">Luteitalea pratensis</name>
    <dbReference type="NCBI Taxonomy" id="1855912"/>
    <lineage>
        <taxon>Bacteria</taxon>
        <taxon>Pseudomonadati</taxon>
        <taxon>Acidobacteriota</taxon>
        <taxon>Vicinamibacteria</taxon>
        <taxon>Vicinamibacterales</taxon>
        <taxon>Vicinamibacteraceae</taxon>
        <taxon>Luteitalea</taxon>
    </lineage>
</organism>
<evidence type="ECO:0000313" key="1">
    <source>
        <dbReference type="EMBL" id="AMY08181.1"/>
    </source>
</evidence>
<dbReference type="RefSeq" id="WP_110170043.1">
    <property type="nucleotide sequence ID" value="NZ_CP015136.1"/>
</dbReference>
<accession>A0A143PI62</accession>
<reference evidence="2" key="2">
    <citation type="submission" date="2016-04" db="EMBL/GenBank/DDBJ databases">
        <title>First Complete Genome Sequence of a Subdivision 6 Acidobacterium.</title>
        <authorList>
            <person name="Huang S."/>
            <person name="Vieira S."/>
            <person name="Bunk B."/>
            <person name="Riedel T."/>
            <person name="Sproeer C."/>
            <person name="Overmann J."/>
        </authorList>
    </citation>
    <scope>NUCLEOTIDE SEQUENCE [LARGE SCALE GENOMIC DNA]</scope>
    <source>
        <strain evidence="2">DSM 100886 HEG_-6_39</strain>
    </source>
</reference>
<keyword evidence="2" id="KW-1185">Reference proteome</keyword>
<reference evidence="1 2" key="1">
    <citation type="journal article" date="2016" name="Genome Announc.">
        <title>First Complete Genome Sequence of a Subdivision 6 Acidobacterium Strain.</title>
        <authorList>
            <person name="Huang S."/>
            <person name="Vieira S."/>
            <person name="Bunk B."/>
            <person name="Riedel T."/>
            <person name="Sproer C."/>
            <person name="Overmann J."/>
        </authorList>
    </citation>
    <scope>NUCLEOTIDE SEQUENCE [LARGE SCALE GENOMIC DNA]</scope>
    <source>
        <strain evidence="2">DSM 100886 HEG_-6_39</strain>
    </source>
</reference>
<evidence type="ECO:0000313" key="2">
    <source>
        <dbReference type="Proteomes" id="UP000076079"/>
    </source>
</evidence>
<name>A0A143PI62_LUTPR</name>
<dbReference type="AlphaFoldDB" id="A0A143PI62"/>
<dbReference type="KEGG" id="abac:LuPra_01373"/>